<feature type="region of interest" description="Disordered" evidence="1">
    <location>
        <begin position="1"/>
        <end position="67"/>
    </location>
</feature>
<feature type="compositionally biased region" description="Basic and acidic residues" evidence="1">
    <location>
        <begin position="132"/>
        <end position="141"/>
    </location>
</feature>
<name>A0A7J7I3D2_CAMSI</name>
<dbReference type="InterPro" id="IPR039278">
    <property type="entry name" value="Red1"/>
</dbReference>
<proteinExistence type="predicted"/>
<feature type="region of interest" description="Disordered" evidence="1">
    <location>
        <begin position="124"/>
        <end position="180"/>
    </location>
</feature>
<feature type="compositionally biased region" description="Polar residues" evidence="1">
    <location>
        <begin position="311"/>
        <end position="326"/>
    </location>
</feature>
<dbReference type="InterPro" id="IPR019607">
    <property type="entry name" value="Putative_zinc-finger_domain"/>
</dbReference>
<sequence length="1756" mass="194767">MEESDELRTRVVSSVAATANPNTQVLNNSSKTREEGELSSSDDDELPAASASQFNDTTAAREEPVRVGSLNKIVEGAKTGRCVSTNNPKSFVNIPSRTSAQLNYQKSTEKNRAPFVPFVISFSDDDSGSDSEEFRHPKASETKGNAQGMDGNRRPHASAVPESQILQRTTRNESRVMPRKVSLSRTFVSSMTKINGPNTRNGQSLVEQRARFRISNTLNKKLADREHGGNQNMHLNSSKLQDLRQKIAIREKELKLKSAQQNKETVSGTSKDHNLMESDIDAVRDCRATSADFVLFETKQPDKKRPKLNESRQSQLVSDVQQQMRPAQSVLPSERSMLKNGGEQIINEHSHRDRETHLGTMHTGAAQPKKKDDTRGPLSSGNRSTGVKDGADIIVNDSQCDRHSKLVDPSISLEPTKKVANDSAKTFPKKSSTVESKHGSELNCYRTRISNKATCGHNLTVGSELHEVRSGEDACKPTSNNTNQACPVHVPDGNLETSDVSLNNASLCNCLGTLSITQDNMDLRSILDIEELQDKELEEAQEHRRKCEIEERNALKAYRNAQRALIEANGRCSYLYQKRELYSAHLGSLMMENSSSFWSSRLHNCTGAGLNFSNNISEDNMHQLPTSIHQMQDQFNAYNQQGHHSNIQTANGALQIVSDQHADGHDLASDPCSEPDASTSGARKDDKVADGICSPSSDLNVSADEDEETFSFDHKSVYSGLDCQTKEENYGERAKGIADERKRKFPFDNSQDSLLLEATLRSQLFARLGTKALPKNSGPTHNMEPAVVTGAGHGGAAGQAETSVGNESSSVVAKNQHSGGTDEAEKGISELPVQIDEGHVENFSSNYASPTADPLDSRFFTEDNQSSRSAIFSCPIRRSTFGHLKVTEPVSLVGLQSRSKPIHSYDICNEEGNSVSSTEIQPSVLSSNSMDETLMDICSRKVGCYTCNLAIDPFWPLCMFELRGKCNDDECSRQHVKDYSRRNMNLENCDSADCQVGSSTHKGNAANISKGLDLAPPTYLVCLDVLKSDLHPYGSILSQGVGQCWQRCFSTSLVLSGLLHSDSPTDKPFLHGTEARVEVNGSWNSQSLYFQSRNGTMSQLDQRFTDNDQTLEMALLNLKRKGRIEALKVLARALEANPSSAVLWVVYLHIFYSSEKSIGKDDLFRFGVELNEGSYELWLMYINSRIQLEDRLVAYNTALLTLFRHASATGSDAVHASACILDLFLQLVNCLCISGNVGKAIEKIYGLFPSTKDSDEPHSLLLSDILPCLTLYDKCIFWLCCVYYIVYKKLPDAIVQQFECEKELSEIEWPSTHLTVDEKQQAVTLMEMAVDSLALYIDSGSLESESTLEAAHMFALNHIKCIAVLEGLECSKNLLDKYTKLYPSCLELVLMSARMAEDDFGDLGFVGFEEALNNWPEDVPAVQCIWNQYAEFALQNGRFDFVKELMNRWFHSVWQVQYSRYEVDLMDGENSLGSLDLASTSNPDAWFCNSSEIDIVFGLLNLSLHKLLQNDLVEARIAIDGALKVATEDYKHCVKEHAMFLLANGSQFKENTPVGILNILRGYLVDARAFSTHQPLSRKFIQSIKKPIVQQVVSNIWSPVSSDFSLVNLVLEVWHGPSLLPQTFSKLNDLVDLVEAVMGIIPSNYQLAMSVCKLLSKRSDPVDVTSASVSFWASSLLVNALFQAVPVAAEYVWVEAADVLQNLTDIQSISESFHKRALSVYPFSIKLWESYLNLSRTTRNTSSVIEAARERGIKLN</sequence>
<organism evidence="3 4">
    <name type="scientific">Camellia sinensis</name>
    <name type="common">Tea plant</name>
    <name type="synonym">Thea sinensis</name>
    <dbReference type="NCBI Taxonomy" id="4442"/>
    <lineage>
        <taxon>Eukaryota</taxon>
        <taxon>Viridiplantae</taxon>
        <taxon>Streptophyta</taxon>
        <taxon>Embryophyta</taxon>
        <taxon>Tracheophyta</taxon>
        <taxon>Spermatophyta</taxon>
        <taxon>Magnoliopsida</taxon>
        <taxon>eudicotyledons</taxon>
        <taxon>Gunneridae</taxon>
        <taxon>Pentapetalae</taxon>
        <taxon>asterids</taxon>
        <taxon>Ericales</taxon>
        <taxon>Theaceae</taxon>
        <taxon>Camellia</taxon>
    </lineage>
</organism>
<reference evidence="4" key="1">
    <citation type="journal article" date="2020" name="Nat. Commun.">
        <title>Genome assembly of wild tea tree DASZ reveals pedigree and selection history of tea varieties.</title>
        <authorList>
            <person name="Zhang W."/>
            <person name="Zhang Y."/>
            <person name="Qiu H."/>
            <person name="Guo Y."/>
            <person name="Wan H."/>
            <person name="Zhang X."/>
            <person name="Scossa F."/>
            <person name="Alseekh S."/>
            <person name="Zhang Q."/>
            <person name="Wang P."/>
            <person name="Xu L."/>
            <person name="Schmidt M.H."/>
            <person name="Jia X."/>
            <person name="Li D."/>
            <person name="Zhu A."/>
            <person name="Guo F."/>
            <person name="Chen W."/>
            <person name="Ni D."/>
            <person name="Usadel B."/>
            <person name="Fernie A.R."/>
            <person name="Wen W."/>
        </authorList>
    </citation>
    <scope>NUCLEOTIDE SEQUENCE [LARGE SCALE GENOMIC DNA]</scope>
    <source>
        <strain evidence="4">cv. G240</strain>
    </source>
</reference>
<feature type="region of interest" description="Disordered" evidence="1">
    <location>
        <begin position="662"/>
        <end position="705"/>
    </location>
</feature>
<evidence type="ECO:0000313" key="4">
    <source>
        <dbReference type="Proteomes" id="UP000593564"/>
    </source>
</evidence>
<evidence type="ECO:0000256" key="1">
    <source>
        <dbReference type="SAM" id="MobiDB-lite"/>
    </source>
</evidence>
<feature type="region of interest" description="Disordered" evidence="1">
    <location>
        <begin position="350"/>
        <end position="389"/>
    </location>
</feature>
<dbReference type="PANTHER" id="PTHR21563">
    <property type="entry name" value="ZINC FINGER C3H1 DOMAIN-CONTAINING PROTEIN"/>
    <property type="match status" value="1"/>
</dbReference>
<evidence type="ECO:0000313" key="3">
    <source>
        <dbReference type="EMBL" id="KAF5959449.1"/>
    </source>
</evidence>
<comment type="caution">
    <text evidence="3">The sequence shown here is derived from an EMBL/GenBank/DDBJ whole genome shotgun (WGS) entry which is preliminary data.</text>
</comment>
<dbReference type="GO" id="GO:0000178">
    <property type="term" value="C:exosome (RNase complex)"/>
    <property type="evidence" value="ECO:0007669"/>
    <property type="project" value="TreeGrafter"/>
</dbReference>
<feature type="region of interest" description="Disordered" evidence="1">
    <location>
        <begin position="298"/>
        <end position="330"/>
    </location>
</feature>
<feature type="domain" description="Putative zinc-finger" evidence="2">
    <location>
        <begin position="957"/>
        <end position="977"/>
    </location>
</feature>
<accession>A0A7J7I3D2</accession>
<dbReference type="EMBL" id="JACBKZ010000001">
    <property type="protein sequence ID" value="KAF5959449.1"/>
    <property type="molecule type" value="Genomic_DNA"/>
</dbReference>
<dbReference type="SUPFAM" id="SSF48452">
    <property type="entry name" value="TPR-like"/>
    <property type="match status" value="1"/>
</dbReference>
<reference evidence="3 4" key="2">
    <citation type="submission" date="2020-07" db="EMBL/GenBank/DDBJ databases">
        <title>Genome assembly of wild tea tree DASZ reveals pedigree and selection history of tea varieties.</title>
        <authorList>
            <person name="Zhang W."/>
        </authorList>
    </citation>
    <scope>NUCLEOTIDE SEQUENCE [LARGE SCALE GENOMIC DNA]</scope>
    <source>
        <strain evidence="4">cv. G240</strain>
        <tissue evidence="3">Leaf</tissue>
    </source>
</reference>
<keyword evidence="4" id="KW-1185">Reference proteome</keyword>
<dbReference type="Pfam" id="PF10650">
    <property type="entry name" value="zf-C3H1"/>
    <property type="match status" value="1"/>
</dbReference>
<dbReference type="GO" id="GO:0005634">
    <property type="term" value="C:nucleus"/>
    <property type="evidence" value="ECO:0007669"/>
    <property type="project" value="TreeGrafter"/>
</dbReference>
<dbReference type="PANTHER" id="PTHR21563:SF3">
    <property type="entry name" value="ZINC FINGER C3H1 DOMAIN-CONTAINING PROTEIN"/>
    <property type="match status" value="1"/>
</dbReference>
<evidence type="ECO:0000259" key="2">
    <source>
        <dbReference type="Pfam" id="PF10650"/>
    </source>
</evidence>
<gene>
    <name evidence="3" type="ORF">HYC85_000658</name>
</gene>
<feature type="compositionally biased region" description="Polar residues" evidence="1">
    <location>
        <begin position="11"/>
        <end position="30"/>
    </location>
</feature>
<dbReference type="InterPro" id="IPR011990">
    <property type="entry name" value="TPR-like_helical_dom_sf"/>
</dbReference>
<dbReference type="Proteomes" id="UP000593564">
    <property type="component" value="Unassembled WGS sequence"/>
</dbReference>
<protein>
    <recommendedName>
        <fullName evidence="2">Putative zinc-finger domain-containing protein</fullName>
    </recommendedName>
</protein>
<feature type="compositionally biased region" description="Basic and acidic residues" evidence="1">
    <location>
        <begin position="299"/>
        <end position="310"/>
    </location>
</feature>